<evidence type="ECO:0000259" key="11">
    <source>
        <dbReference type="PROSITE" id="PS50011"/>
    </source>
</evidence>
<keyword evidence="6 9" id="KW-0067">ATP-binding</keyword>
<dbReference type="Pfam" id="PF00069">
    <property type="entry name" value="Pkinase"/>
    <property type="match status" value="1"/>
</dbReference>
<keyword evidence="13" id="KW-1185">Reference proteome</keyword>
<dbReference type="Proteomes" id="UP001470230">
    <property type="component" value="Unassembled WGS sequence"/>
</dbReference>
<gene>
    <name evidence="12" type="ORF">M9Y10_017575</name>
</gene>
<reference evidence="12 13" key="1">
    <citation type="submission" date="2024-04" db="EMBL/GenBank/DDBJ databases">
        <title>Tritrichomonas musculus Genome.</title>
        <authorList>
            <person name="Alves-Ferreira E."/>
            <person name="Grigg M."/>
            <person name="Lorenzi H."/>
            <person name="Galac M."/>
        </authorList>
    </citation>
    <scope>NUCLEOTIDE SEQUENCE [LARGE SCALE GENOMIC DNA]</scope>
    <source>
        <strain evidence="12 13">EAF2021</strain>
    </source>
</reference>
<dbReference type="InterPro" id="IPR011009">
    <property type="entry name" value="Kinase-like_dom_sf"/>
</dbReference>
<keyword evidence="4 9" id="KW-0547">Nucleotide-binding</keyword>
<accession>A0ABR2HU87</accession>
<dbReference type="SMART" id="SM00220">
    <property type="entry name" value="S_TKc"/>
    <property type="match status" value="1"/>
</dbReference>
<sequence>MPKIVGDYKIIKTIGRGTFSIVKKVLNIRNNIEYAMKIIPLSSIRSNKQFDKIIKHRINLISKMNHPGIVSLHGIMHSTNNLFLIFDLAKGEFLSSISESCPLPEATARKYFQQLIDALSYMHDHDITFRDLKLENLLIDSNNNLKIADFIFSNFHDAIIEDIDLLESDNEDSAPNSEVKFPTTTLRYYAAPEVLHEQGYVSPACDIWSAGVILYVMLTGTLPFDGETPQILEEAIKDPHVSYPSSIPTKVVNFLKWMINPDPAKRITIKEIRNNEWFKQDYTPILGQEPDPKHVLDDIEVTVHLSADTTSKKVEDDVNDSVSVFELIAKTSPVSINTGTKPKDDTQKSPTTFSSPMSISKAVEIVNQTLKDLGAHLKNSKSERIIKAIIPICSKEVYIRLSLSKISSDLSLIEIERLQGGQMDFLRVYKIFKSNLA</sequence>
<evidence type="ECO:0000256" key="4">
    <source>
        <dbReference type="ARBA" id="ARBA00022741"/>
    </source>
</evidence>
<feature type="binding site" evidence="9">
    <location>
        <position position="37"/>
    </location>
    <ligand>
        <name>ATP</name>
        <dbReference type="ChEBI" id="CHEBI:30616"/>
    </ligand>
</feature>
<feature type="region of interest" description="Disordered" evidence="10">
    <location>
        <begin position="336"/>
        <end position="355"/>
    </location>
</feature>
<keyword evidence="3" id="KW-0808">Transferase</keyword>
<evidence type="ECO:0000313" key="13">
    <source>
        <dbReference type="Proteomes" id="UP001470230"/>
    </source>
</evidence>
<dbReference type="InterPro" id="IPR000719">
    <property type="entry name" value="Prot_kinase_dom"/>
</dbReference>
<dbReference type="PROSITE" id="PS00107">
    <property type="entry name" value="PROTEIN_KINASE_ATP"/>
    <property type="match status" value="1"/>
</dbReference>
<dbReference type="Gene3D" id="1.10.510.10">
    <property type="entry name" value="Transferase(Phosphotransferase) domain 1"/>
    <property type="match status" value="1"/>
</dbReference>
<keyword evidence="5" id="KW-0418">Kinase</keyword>
<dbReference type="EMBL" id="JAPFFF010000023">
    <property type="protein sequence ID" value="KAK8852587.1"/>
    <property type="molecule type" value="Genomic_DNA"/>
</dbReference>
<comment type="catalytic activity">
    <reaction evidence="8">
        <text>L-seryl-[protein] + ATP = O-phospho-L-seryl-[protein] + ADP + H(+)</text>
        <dbReference type="Rhea" id="RHEA:17989"/>
        <dbReference type="Rhea" id="RHEA-COMP:9863"/>
        <dbReference type="Rhea" id="RHEA-COMP:11604"/>
        <dbReference type="ChEBI" id="CHEBI:15378"/>
        <dbReference type="ChEBI" id="CHEBI:29999"/>
        <dbReference type="ChEBI" id="CHEBI:30616"/>
        <dbReference type="ChEBI" id="CHEBI:83421"/>
        <dbReference type="ChEBI" id="CHEBI:456216"/>
        <dbReference type="EC" id="2.7.11.1"/>
    </reaction>
</comment>
<protein>
    <recommendedName>
        <fullName evidence="1">non-specific serine/threonine protein kinase</fullName>
        <ecNumber evidence="1">2.7.11.1</ecNumber>
    </recommendedName>
</protein>
<dbReference type="SUPFAM" id="SSF56112">
    <property type="entry name" value="Protein kinase-like (PK-like)"/>
    <property type="match status" value="1"/>
</dbReference>
<feature type="domain" description="Protein kinase" evidence="11">
    <location>
        <begin position="8"/>
        <end position="278"/>
    </location>
</feature>
<evidence type="ECO:0000256" key="2">
    <source>
        <dbReference type="ARBA" id="ARBA00022527"/>
    </source>
</evidence>
<evidence type="ECO:0000256" key="1">
    <source>
        <dbReference type="ARBA" id="ARBA00012513"/>
    </source>
</evidence>
<evidence type="ECO:0000256" key="7">
    <source>
        <dbReference type="ARBA" id="ARBA00047899"/>
    </source>
</evidence>
<dbReference type="PANTHER" id="PTHR43895:SF32">
    <property type="entry name" value="SERINE_THREONINE-PROTEIN KINASE CHK1"/>
    <property type="match status" value="1"/>
</dbReference>
<evidence type="ECO:0000313" key="12">
    <source>
        <dbReference type="EMBL" id="KAK8852587.1"/>
    </source>
</evidence>
<evidence type="ECO:0000256" key="9">
    <source>
        <dbReference type="PROSITE-ProRule" id="PRU10141"/>
    </source>
</evidence>
<evidence type="ECO:0000256" key="8">
    <source>
        <dbReference type="ARBA" id="ARBA00048679"/>
    </source>
</evidence>
<evidence type="ECO:0000256" key="10">
    <source>
        <dbReference type="SAM" id="MobiDB-lite"/>
    </source>
</evidence>
<proteinExistence type="predicted"/>
<evidence type="ECO:0000256" key="5">
    <source>
        <dbReference type="ARBA" id="ARBA00022777"/>
    </source>
</evidence>
<organism evidence="12 13">
    <name type="scientific">Tritrichomonas musculus</name>
    <dbReference type="NCBI Taxonomy" id="1915356"/>
    <lineage>
        <taxon>Eukaryota</taxon>
        <taxon>Metamonada</taxon>
        <taxon>Parabasalia</taxon>
        <taxon>Tritrichomonadida</taxon>
        <taxon>Tritrichomonadidae</taxon>
        <taxon>Tritrichomonas</taxon>
    </lineage>
</organism>
<dbReference type="EC" id="2.7.11.1" evidence="1"/>
<dbReference type="InterPro" id="IPR017441">
    <property type="entry name" value="Protein_kinase_ATP_BS"/>
</dbReference>
<dbReference type="PROSITE" id="PS50011">
    <property type="entry name" value="PROTEIN_KINASE_DOM"/>
    <property type="match status" value="1"/>
</dbReference>
<evidence type="ECO:0000256" key="3">
    <source>
        <dbReference type="ARBA" id="ARBA00022679"/>
    </source>
</evidence>
<name>A0ABR2HU87_9EUKA</name>
<comment type="catalytic activity">
    <reaction evidence="7">
        <text>L-threonyl-[protein] + ATP = O-phospho-L-threonyl-[protein] + ADP + H(+)</text>
        <dbReference type="Rhea" id="RHEA:46608"/>
        <dbReference type="Rhea" id="RHEA-COMP:11060"/>
        <dbReference type="Rhea" id="RHEA-COMP:11605"/>
        <dbReference type="ChEBI" id="CHEBI:15378"/>
        <dbReference type="ChEBI" id="CHEBI:30013"/>
        <dbReference type="ChEBI" id="CHEBI:30616"/>
        <dbReference type="ChEBI" id="CHEBI:61977"/>
        <dbReference type="ChEBI" id="CHEBI:456216"/>
        <dbReference type="EC" id="2.7.11.1"/>
    </reaction>
</comment>
<evidence type="ECO:0000256" key="6">
    <source>
        <dbReference type="ARBA" id="ARBA00022840"/>
    </source>
</evidence>
<keyword evidence="2" id="KW-0723">Serine/threonine-protein kinase</keyword>
<comment type="caution">
    <text evidence="12">The sequence shown here is derived from an EMBL/GenBank/DDBJ whole genome shotgun (WGS) entry which is preliminary data.</text>
</comment>
<dbReference type="PANTHER" id="PTHR43895">
    <property type="entry name" value="CALCIUM/CALMODULIN-DEPENDENT PROTEIN KINASE KINASE-RELATED"/>
    <property type="match status" value="1"/>
</dbReference>